<dbReference type="EMBL" id="UINC01000319">
    <property type="protein sequence ID" value="SUZ53190.1"/>
    <property type="molecule type" value="Genomic_DNA"/>
</dbReference>
<dbReference type="GO" id="GO:0030170">
    <property type="term" value="F:pyridoxal phosphate binding"/>
    <property type="evidence" value="ECO:0007669"/>
    <property type="project" value="UniProtKB-ARBA"/>
</dbReference>
<feature type="non-terminal residue" evidence="2">
    <location>
        <position position="257"/>
    </location>
</feature>
<dbReference type="InterPro" id="IPR000653">
    <property type="entry name" value="DegT/StrS_aminotransferase"/>
</dbReference>
<evidence type="ECO:0000313" key="2">
    <source>
        <dbReference type="EMBL" id="SUZ53190.1"/>
    </source>
</evidence>
<dbReference type="PANTHER" id="PTHR30244:SF36">
    <property type="entry name" value="3-OXO-GLUCOSE-6-PHOSPHATE:GLUTAMATE AMINOTRANSFERASE"/>
    <property type="match status" value="1"/>
</dbReference>
<proteinExistence type="predicted"/>
<dbReference type="Gene3D" id="3.40.640.10">
    <property type="entry name" value="Type I PLP-dependent aspartate aminotransferase-like (Major domain)"/>
    <property type="match status" value="1"/>
</dbReference>
<sequence length="257" mass="27254">MTVPLVDLKAQYDSIRADVFAAITRVCDSQQFILGPEVELLEQELAEYLSAKHAVGVSSGTDALLAIMMGLGIGPGDEVITTTYSFFSAAGSIVRLGATPVFVDIDPDTFNIDPAAAGDAMTSRTKAMVPVHLFGLSADLDPLLTVTSRNGVSIIEDSCQAIGARYKGRCVGALGMAGGLSFFPSKSLGAYGDAGLIATNDDALAEHLHSLRVHGAQPRYVHKRVGGNFRLDAIQAAVLRAKLPHLNQWCRARREVA</sequence>
<gene>
    <name evidence="2" type="ORF">METZ01_LOCUS6044</name>
</gene>
<dbReference type="AlphaFoldDB" id="A0A381NF18"/>
<name>A0A381NF18_9ZZZZ</name>
<dbReference type="PANTHER" id="PTHR30244">
    <property type="entry name" value="TRANSAMINASE"/>
    <property type="match status" value="1"/>
</dbReference>
<dbReference type="CDD" id="cd00616">
    <property type="entry name" value="AHBA_syn"/>
    <property type="match status" value="1"/>
</dbReference>
<evidence type="ECO:0008006" key="3">
    <source>
        <dbReference type="Google" id="ProtNLM"/>
    </source>
</evidence>
<evidence type="ECO:0000256" key="1">
    <source>
        <dbReference type="ARBA" id="ARBA00022898"/>
    </source>
</evidence>
<accession>A0A381NF18</accession>
<dbReference type="SUPFAM" id="SSF53383">
    <property type="entry name" value="PLP-dependent transferases"/>
    <property type="match status" value="1"/>
</dbReference>
<dbReference type="InterPro" id="IPR015424">
    <property type="entry name" value="PyrdxlP-dep_Trfase"/>
</dbReference>
<dbReference type="GO" id="GO:0008483">
    <property type="term" value="F:transaminase activity"/>
    <property type="evidence" value="ECO:0007669"/>
    <property type="project" value="TreeGrafter"/>
</dbReference>
<dbReference type="GO" id="GO:0000271">
    <property type="term" value="P:polysaccharide biosynthetic process"/>
    <property type="evidence" value="ECO:0007669"/>
    <property type="project" value="TreeGrafter"/>
</dbReference>
<reference evidence="2" key="1">
    <citation type="submission" date="2018-05" db="EMBL/GenBank/DDBJ databases">
        <authorList>
            <person name="Lanie J.A."/>
            <person name="Ng W.-L."/>
            <person name="Kazmierczak K.M."/>
            <person name="Andrzejewski T.M."/>
            <person name="Davidsen T.M."/>
            <person name="Wayne K.J."/>
            <person name="Tettelin H."/>
            <person name="Glass J.I."/>
            <person name="Rusch D."/>
            <person name="Podicherti R."/>
            <person name="Tsui H.-C.T."/>
            <person name="Winkler M.E."/>
        </authorList>
    </citation>
    <scope>NUCLEOTIDE SEQUENCE</scope>
</reference>
<protein>
    <recommendedName>
        <fullName evidence="3">Transcriptional regulator</fullName>
    </recommendedName>
</protein>
<dbReference type="Pfam" id="PF01041">
    <property type="entry name" value="DegT_DnrJ_EryC1"/>
    <property type="match status" value="1"/>
</dbReference>
<dbReference type="InterPro" id="IPR015421">
    <property type="entry name" value="PyrdxlP-dep_Trfase_major"/>
</dbReference>
<dbReference type="FunFam" id="3.40.640.10:FF:000089">
    <property type="entry name" value="Aminotransferase, DegT/DnrJ/EryC1/StrS family"/>
    <property type="match status" value="1"/>
</dbReference>
<keyword evidence="1" id="KW-0663">Pyridoxal phosphate</keyword>
<organism evidence="2">
    <name type="scientific">marine metagenome</name>
    <dbReference type="NCBI Taxonomy" id="408172"/>
    <lineage>
        <taxon>unclassified sequences</taxon>
        <taxon>metagenomes</taxon>
        <taxon>ecological metagenomes</taxon>
    </lineage>
</organism>